<comment type="similarity">
    <text evidence="1">Belongs to the staygreen family.</text>
</comment>
<dbReference type="InterPro" id="IPR024438">
    <property type="entry name" value="Staygreen"/>
</dbReference>
<reference evidence="4" key="5">
    <citation type="journal article" date="2021" name="G3 (Bethesda)">
        <title>Aegilops tauschii genome assembly Aet v5.0 features greater sequence contiguity and improved annotation.</title>
        <authorList>
            <person name="Wang L."/>
            <person name="Zhu T."/>
            <person name="Rodriguez J.C."/>
            <person name="Deal K.R."/>
            <person name="Dubcovsky J."/>
            <person name="McGuire P.E."/>
            <person name="Lux T."/>
            <person name="Spannagl M."/>
            <person name="Mayer K.F.X."/>
            <person name="Baldrich P."/>
            <person name="Meyers B.C."/>
            <person name="Huo N."/>
            <person name="Gu Y.Q."/>
            <person name="Zhou H."/>
            <person name="Devos K.M."/>
            <person name="Bennetzen J.L."/>
            <person name="Unver T."/>
            <person name="Budak H."/>
            <person name="Gulick P.J."/>
            <person name="Galiba G."/>
            <person name="Kalapos B."/>
            <person name="Nelson D.R."/>
            <person name="Li P."/>
            <person name="You F.M."/>
            <person name="Luo M.C."/>
            <person name="Dvorak J."/>
        </authorList>
    </citation>
    <scope>NUCLEOTIDE SEQUENCE [LARGE SCALE GENOMIC DNA]</scope>
    <source>
        <strain evidence="4">cv. AL8/78</strain>
    </source>
</reference>
<dbReference type="Gramene" id="AET2Gv21302000.12">
    <property type="protein sequence ID" value="AET2Gv21302000.12"/>
    <property type="gene ID" value="AET2Gv21302000"/>
</dbReference>
<accession>A0A453DM08</accession>
<dbReference type="PANTHER" id="PTHR31750">
    <property type="entry name" value="PROTEIN STAY-GREEN 1, CHLOROPLASTIC-RELATED"/>
    <property type="match status" value="1"/>
</dbReference>
<dbReference type="PANTHER" id="PTHR31750:SF18">
    <property type="entry name" value="MAGNESIUM DECHELATASE SGRL, CHLOROPLASTIC"/>
    <property type="match status" value="1"/>
</dbReference>
<feature type="region of interest" description="Disordered" evidence="2">
    <location>
        <begin position="109"/>
        <end position="136"/>
    </location>
</feature>
<keyword evidence="5" id="KW-1185">Reference proteome</keyword>
<dbReference type="Pfam" id="PF12638">
    <property type="entry name" value="Staygreen"/>
    <property type="match status" value="1"/>
</dbReference>
<dbReference type="AlphaFoldDB" id="A0A453DM08"/>
<dbReference type="EnsemblPlants" id="AET2Gv21302000.12">
    <property type="protein sequence ID" value="AET2Gv21302000.12"/>
    <property type="gene ID" value="AET2Gv21302000"/>
</dbReference>
<reference evidence="4" key="3">
    <citation type="journal article" date="2017" name="Nature">
        <title>Genome sequence of the progenitor of the wheat D genome Aegilops tauschii.</title>
        <authorList>
            <person name="Luo M.C."/>
            <person name="Gu Y.Q."/>
            <person name="Puiu D."/>
            <person name="Wang H."/>
            <person name="Twardziok S.O."/>
            <person name="Deal K.R."/>
            <person name="Huo N."/>
            <person name="Zhu T."/>
            <person name="Wang L."/>
            <person name="Wang Y."/>
            <person name="McGuire P.E."/>
            <person name="Liu S."/>
            <person name="Long H."/>
            <person name="Ramasamy R.K."/>
            <person name="Rodriguez J.C."/>
            <person name="Van S.L."/>
            <person name="Yuan L."/>
            <person name="Wang Z."/>
            <person name="Xia Z."/>
            <person name="Xiao L."/>
            <person name="Anderson O.D."/>
            <person name="Ouyang S."/>
            <person name="Liang Y."/>
            <person name="Zimin A.V."/>
            <person name="Pertea G."/>
            <person name="Qi P."/>
            <person name="Bennetzen J.L."/>
            <person name="Dai X."/>
            <person name="Dawson M.W."/>
            <person name="Muller H.G."/>
            <person name="Kugler K."/>
            <person name="Rivarola-Duarte L."/>
            <person name="Spannagl M."/>
            <person name="Mayer K.F.X."/>
            <person name="Lu F.H."/>
            <person name="Bevan M.W."/>
            <person name="Leroy P."/>
            <person name="Li P."/>
            <person name="You F.M."/>
            <person name="Sun Q."/>
            <person name="Liu Z."/>
            <person name="Lyons E."/>
            <person name="Wicker T."/>
            <person name="Salzberg S.L."/>
            <person name="Devos K.M."/>
            <person name="Dvorak J."/>
        </authorList>
    </citation>
    <scope>NUCLEOTIDE SEQUENCE [LARGE SCALE GENOMIC DNA]</scope>
    <source>
        <strain evidence="4">cv. AL8/78</strain>
    </source>
</reference>
<name>A0A453DM08_AEGTS</name>
<organism evidence="4 5">
    <name type="scientific">Aegilops tauschii subsp. strangulata</name>
    <name type="common">Goatgrass</name>
    <dbReference type="NCBI Taxonomy" id="200361"/>
    <lineage>
        <taxon>Eukaryota</taxon>
        <taxon>Viridiplantae</taxon>
        <taxon>Streptophyta</taxon>
        <taxon>Embryophyta</taxon>
        <taxon>Tracheophyta</taxon>
        <taxon>Spermatophyta</taxon>
        <taxon>Magnoliopsida</taxon>
        <taxon>Liliopsida</taxon>
        <taxon>Poales</taxon>
        <taxon>Poaceae</taxon>
        <taxon>BOP clade</taxon>
        <taxon>Pooideae</taxon>
        <taxon>Triticodae</taxon>
        <taxon>Triticeae</taxon>
        <taxon>Triticinae</taxon>
        <taxon>Aegilops</taxon>
    </lineage>
</organism>
<evidence type="ECO:0000259" key="3">
    <source>
        <dbReference type="Pfam" id="PF12638"/>
    </source>
</evidence>
<reference evidence="5" key="2">
    <citation type="journal article" date="2017" name="Nat. Plants">
        <title>The Aegilops tauschii genome reveals multiple impacts of transposons.</title>
        <authorList>
            <person name="Zhao G."/>
            <person name="Zou C."/>
            <person name="Li K."/>
            <person name="Wang K."/>
            <person name="Li T."/>
            <person name="Gao L."/>
            <person name="Zhang X."/>
            <person name="Wang H."/>
            <person name="Yang Z."/>
            <person name="Liu X."/>
            <person name="Jiang W."/>
            <person name="Mao L."/>
            <person name="Kong X."/>
            <person name="Jiao Y."/>
            <person name="Jia J."/>
        </authorList>
    </citation>
    <scope>NUCLEOTIDE SEQUENCE [LARGE SCALE GENOMIC DNA]</scope>
    <source>
        <strain evidence="5">cv. AL8/78</strain>
    </source>
</reference>
<proteinExistence type="inferred from homology"/>
<dbReference type="Proteomes" id="UP000015105">
    <property type="component" value="Chromosome 2D"/>
</dbReference>
<reference evidence="4" key="4">
    <citation type="submission" date="2019-03" db="UniProtKB">
        <authorList>
            <consortium name="EnsemblPlants"/>
        </authorList>
    </citation>
    <scope>IDENTIFICATION</scope>
</reference>
<feature type="domain" description="Staygreen protein" evidence="3">
    <location>
        <begin position="10"/>
        <end position="91"/>
    </location>
</feature>
<feature type="compositionally biased region" description="Polar residues" evidence="2">
    <location>
        <begin position="126"/>
        <end position="136"/>
    </location>
</feature>
<evidence type="ECO:0000256" key="2">
    <source>
        <dbReference type="SAM" id="MobiDB-lite"/>
    </source>
</evidence>
<evidence type="ECO:0000313" key="5">
    <source>
        <dbReference type="Proteomes" id="UP000015105"/>
    </source>
</evidence>
<evidence type="ECO:0000256" key="1">
    <source>
        <dbReference type="ARBA" id="ARBA00009234"/>
    </source>
</evidence>
<protein>
    <recommendedName>
        <fullName evidence="3">Staygreen protein domain-containing protein</fullName>
    </recommendedName>
</protein>
<evidence type="ECO:0000313" key="4">
    <source>
        <dbReference type="EnsemblPlants" id="AET2Gv21302000.12"/>
    </source>
</evidence>
<reference evidence="5" key="1">
    <citation type="journal article" date="2014" name="Science">
        <title>Ancient hybridizations among the ancestral genomes of bread wheat.</title>
        <authorList>
            <consortium name="International Wheat Genome Sequencing Consortium,"/>
            <person name="Marcussen T."/>
            <person name="Sandve S.R."/>
            <person name="Heier L."/>
            <person name="Spannagl M."/>
            <person name="Pfeifer M."/>
            <person name="Jakobsen K.S."/>
            <person name="Wulff B.B."/>
            <person name="Steuernagel B."/>
            <person name="Mayer K.F."/>
            <person name="Olsen O.A."/>
        </authorList>
    </citation>
    <scope>NUCLEOTIDE SEQUENCE [LARGE SCALE GENOMIC DNA]</scope>
    <source>
        <strain evidence="5">cv. AL8/78</strain>
    </source>
</reference>
<sequence>MTCTGGPGGGEMTLHLHCHVSGPNPLQELAAGFRYYVFSKELPLVLKAVVHGDAALFAARPELMDARVWVHFHSSSRKYNRIECWGALREATKVVLLLPPLLGVCWTGGSSTSSRARSPRDEGHGTYSTPSSRFCY</sequence>